<accession>A0AAU7UJN9</accession>
<dbReference type="Gene3D" id="3.90.79.10">
    <property type="entry name" value="Nucleoside Triphosphate Pyrophosphohydrolase"/>
    <property type="match status" value="1"/>
</dbReference>
<name>A0AAU7UJN9_9MICO</name>
<feature type="domain" description="Nudix hydrolase" evidence="4">
    <location>
        <begin position="43"/>
        <end position="182"/>
    </location>
</feature>
<evidence type="ECO:0000259" key="4">
    <source>
        <dbReference type="PROSITE" id="PS51462"/>
    </source>
</evidence>
<dbReference type="Pfam" id="PF00293">
    <property type="entry name" value="NUDIX"/>
    <property type="match status" value="1"/>
</dbReference>
<dbReference type="CDD" id="cd04301">
    <property type="entry name" value="NAT_SF"/>
    <property type="match status" value="1"/>
</dbReference>
<evidence type="ECO:0000313" key="5">
    <source>
        <dbReference type="EMBL" id="XBV88342.1"/>
    </source>
</evidence>
<dbReference type="AlphaFoldDB" id="A0AAU7UJN9"/>
<dbReference type="InterPro" id="IPR015797">
    <property type="entry name" value="NUDIX_hydrolase-like_dom_sf"/>
</dbReference>
<dbReference type="GO" id="GO:0019693">
    <property type="term" value="P:ribose phosphate metabolic process"/>
    <property type="evidence" value="ECO:0007669"/>
    <property type="project" value="TreeGrafter"/>
</dbReference>
<dbReference type="PROSITE" id="PS51186">
    <property type="entry name" value="GNAT"/>
    <property type="match status" value="1"/>
</dbReference>
<keyword evidence="5" id="KW-0808">Transferase</keyword>
<dbReference type="EC" id="2.3.1.-" evidence="5"/>
<dbReference type="Gene3D" id="3.40.630.30">
    <property type="match status" value="1"/>
</dbReference>
<feature type="domain" description="N-acetyltransferase" evidence="3">
    <location>
        <begin position="59"/>
        <end position="201"/>
    </location>
</feature>
<dbReference type="InterPro" id="IPR000182">
    <property type="entry name" value="GNAT_dom"/>
</dbReference>
<dbReference type="PANTHER" id="PTHR11839:SF18">
    <property type="entry name" value="NUDIX HYDROLASE DOMAIN-CONTAINING PROTEIN"/>
    <property type="match status" value="1"/>
</dbReference>
<organism evidence="5">
    <name type="scientific">Brevibacterium koreense</name>
    <dbReference type="NCBI Taxonomy" id="3140787"/>
    <lineage>
        <taxon>Bacteria</taxon>
        <taxon>Bacillati</taxon>
        <taxon>Actinomycetota</taxon>
        <taxon>Actinomycetes</taxon>
        <taxon>Micrococcales</taxon>
        <taxon>Brevibacteriaceae</taxon>
        <taxon>Brevibacterium</taxon>
    </lineage>
</organism>
<dbReference type="GO" id="GO:0016747">
    <property type="term" value="F:acyltransferase activity, transferring groups other than amino-acyl groups"/>
    <property type="evidence" value="ECO:0007669"/>
    <property type="project" value="InterPro"/>
</dbReference>
<evidence type="ECO:0000259" key="3">
    <source>
        <dbReference type="PROSITE" id="PS51186"/>
    </source>
</evidence>
<dbReference type="SUPFAM" id="SSF55811">
    <property type="entry name" value="Nudix"/>
    <property type="match status" value="1"/>
</dbReference>
<keyword evidence="2" id="KW-0378">Hydrolase</keyword>
<dbReference type="InterPro" id="IPR000086">
    <property type="entry name" value="NUDIX_hydrolase_dom"/>
</dbReference>
<dbReference type="GO" id="GO:0006753">
    <property type="term" value="P:nucleoside phosphate metabolic process"/>
    <property type="evidence" value="ECO:0007669"/>
    <property type="project" value="TreeGrafter"/>
</dbReference>
<proteinExistence type="predicted"/>
<dbReference type="KEGG" id="bkr:AAFP32_12340"/>
<comment type="cofactor">
    <cofactor evidence="1">
        <name>Mg(2+)</name>
        <dbReference type="ChEBI" id="CHEBI:18420"/>
    </cofactor>
</comment>
<sequence length="201" mass="22381">MSQEESKWETVDRLLVHEGRVVLFDHTVTLPNGSQTHYEVDESIPFAAATLLVSGDHVLVIRQYRYPIDRWIFDLPAGGAEDGEEPMDTARRELEEEAAIVPMSLVPLVFVLGLDGVDVGALYLGRRAEDTWLELMEVAPDSQGQGVGAAILSWVVEQSAKAGRGTMLQVHKVNARAKRLYEREGFAEVGETETHHLLRHP</sequence>
<dbReference type="GO" id="GO:0016787">
    <property type="term" value="F:hydrolase activity"/>
    <property type="evidence" value="ECO:0007669"/>
    <property type="project" value="UniProtKB-KW"/>
</dbReference>
<dbReference type="PROSITE" id="PS51462">
    <property type="entry name" value="NUDIX"/>
    <property type="match status" value="1"/>
</dbReference>
<gene>
    <name evidence="5" type="ORF">AAFP32_12340</name>
</gene>
<dbReference type="CDD" id="cd03424">
    <property type="entry name" value="NUDIX_ADPRase_Nudt5_UGPPase_Nudt14"/>
    <property type="match status" value="1"/>
</dbReference>
<evidence type="ECO:0000256" key="2">
    <source>
        <dbReference type="ARBA" id="ARBA00022801"/>
    </source>
</evidence>
<evidence type="ECO:0000256" key="1">
    <source>
        <dbReference type="ARBA" id="ARBA00001946"/>
    </source>
</evidence>
<dbReference type="RefSeq" id="WP_350269374.1">
    <property type="nucleotide sequence ID" value="NZ_CP158281.1"/>
</dbReference>
<dbReference type="EMBL" id="CP158281">
    <property type="protein sequence ID" value="XBV88342.1"/>
    <property type="molecule type" value="Genomic_DNA"/>
</dbReference>
<keyword evidence="5" id="KW-0012">Acyltransferase</keyword>
<protein>
    <submittedName>
        <fullName evidence="5">GNAT family N-acetyltransferase</fullName>
        <ecNumber evidence="5">2.3.1.-</ecNumber>
    </submittedName>
</protein>
<dbReference type="PANTHER" id="PTHR11839">
    <property type="entry name" value="UDP/ADP-SUGAR PYROPHOSPHATASE"/>
    <property type="match status" value="1"/>
</dbReference>
<dbReference type="InterPro" id="IPR016181">
    <property type="entry name" value="Acyl_CoA_acyltransferase"/>
</dbReference>
<dbReference type="SUPFAM" id="SSF55729">
    <property type="entry name" value="Acyl-CoA N-acyltransferases (Nat)"/>
    <property type="match status" value="1"/>
</dbReference>
<reference evidence="5" key="1">
    <citation type="submission" date="2024-06" db="EMBL/GenBank/DDBJ databases">
        <title>Brevibacterium koreense sp. nov., isolated from jogae-jeotgal, a Korean fermented seafood.</title>
        <authorList>
            <person name="Whon T.W."/>
            <person name="Nam S."/>
            <person name="Kim Y."/>
        </authorList>
    </citation>
    <scope>NUCLEOTIDE SEQUENCE</scope>
    <source>
        <strain evidence="5">CBA3109</strain>
    </source>
</reference>
<dbReference type="Pfam" id="PF13673">
    <property type="entry name" value="Acetyltransf_10"/>
    <property type="match status" value="1"/>
</dbReference>